<dbReference type="STRING" id="42354.SAMN05216333_105115"/>
<keyword evidence="1" id="KW-1133">Transmembrane helix</keyword>
<dbReference type="Proteomes" id="UP000198814">
    <property type="component" value="Unassembled WGS sequence"/>
</dbReference>
<dbReference type="EMBL" id="FODO01000005">
    <property type="protein sequence ID" value="SEO17474.1"/>
    <property type="molecule type" value="Genomic_DNA"/>
</dbReference>
<evidence type="ECO:0000256" key="1">
    <source>
        <dbReference type="SAM" id="Phobius"/>
    </source>
</evidence>
<accession>A0A1H8MJL8</accession>
<evidence type="ECO:0000313" key="3">
    <source>
        <dbReference type="Proteomes" id="UP000198814"/>
    </source>
</evidence>
<proteinExistence type="predicted"/>
<name>A0A1H8MJL8_9PROT</name>
<dbReference type="AlphaFoldDB" id="A0A1H8MJL8"/>
<keyword evidence="1" id="KW-0472">Membrane</keyword>
<organism evidence="2 3">
    <name type="scientific">Nitrosomonas oligotropha</name>
    <dbReference type="NCBI Taxonomy" id="42354"/>
    <lineage>
        <taxon>Bacteria</taxon>
        <taxon>Pseudomonadati</taxon>
        <taxon>Pseudomonadota</taxon>
        <taxon>Betaproteobacteria</taxon>
        <taxon>Nitrosomonadales</taxon>
        <taxon>Nitrosomonadaceae</taxon>
        <taxon>Nitrosomonas</taxon>
    </lineage>
</organism>
<sequence>MSFFEWPCELVFSVCTFFVMTKALLALILCVISAGMIFIAIKEIIKNLRK</sequence>
<reference evidence="3" key="1">
    <citation type="submission" date="2016-10" db="EMBL/GenBank/DDBJ databases">
        <authorList>
            <person name="Varghese N."/>
            <person name="Submissions S."/>
        </authorList>
    </citation>
    <scope>NUCLEOTIDE SEQUENCE [LARGE SCALE GENOMIC DNA]</scope>
    <source>
        <strain evidence="3">Nm76</strain>
    </source>
</reference>
<feature type="transmembrane region" description="Helical" evidence="1">
    <location>
        <begin position="20"/>
        <end position="41"/>
    </location>
</feature>
<gene>
    <name evidence="2" type="ORF">SAMN05216333_105115</name>
</gene>
<evidence type="ECO:0000313" key="2">
    <source>
        <dbReference type="EMBL" id="SEO17474.1"/>
    </source>
</evidence>
<keyword evidence="1" id="KW-0812">Transmembrane</keyword>
<protein>
    <submittedName>
        <fullName evidence="2">Uncharacterized protein</fullName>
    </submittedName>
</protein>
<keyword evidence="3" id="KW-1185">Reference proteome</keyword>